<dbReference type="EC" id="5.2.1.8" evidence="1"/>
<evidence type="ECO:0000313" key="6">
    <source>
        <dbReference type="Proteomes" id="UP001597526"/>
    </source>
</evidence>
<dbReference type="PROSITE" id="PS51257">
    <property type="entry name" value="PROKAR_LIPOPROTEIN"/>
    <property type="match status" value="1"/>
</dbReference>
<keyword evidence="3 5" id="KW-0413">Isomerase</keyword>
<comment type="caution">
    <text evidence="5">The sequence shown here is derived from an EMBL/GenBank/DDBJ whole genome shotgun (WGS) entry which is preliminary data.</text>
</comment>
<keyword evidence="2" id="KW-0697">Rotamase</keyword>
<gene>
    <name evidence="5" type="ORF">ACFSQJ_19585</name>
</gene>
<dbReference type="Gene3D" id="2.40.100.10">
    <property type="entry name" value="Cyclophilin-like"/>
    <property type="match status" value="1"/>
</dbReference>
<evidence type="ECO:0000259" key="4">
    <source>
        <dbReference type="PROSITE" id="PS50072"/>
    </source>
</evidence>
<feature type="domain" description="PPIase cyclophilin-type" evidence="4">
    <location>
        <begin position="46"/>
        <end position="170"/>
    </location>
</feature>
<evidence type="ECO:0000256" key="1">
    <source>
        <dbReference type="ARBA" id="ARBA00013194"/>
    </source>
</evidence>
<dbReference type="Proteomes" id="UP001597526">
    <property type="component" value="Unassembled WGS sequence"/>
</dbReference>
<dbReference type="InterPro" id="IPR002130">
    <property type="entry name" value="Cyclophilin-type_PPIase_dom"/>
</dbReference>
<dbReference type="SUPFAM" id="SSF50891">
    <property type="entry name" value="Cyclophilin-like"/>
    <property type="match status" value="1"/>
</dbReference>
<dbReference type="GO" id="GO:0003755">
    <property type="term" value="F:peptidyl-prolyl cis-trans isomerase activity"/>
    <property type="evidence" value="ECO:0007669"/>
    <property type="project" value="UniProtKB-EC"/>
</dbReference>
<organism evidence="5 6">
    <name type="scientific">Croceitalea marina</name>
    <dbReference type="NCBI Taxonomy" id="1775166"/>
    <lineage>
        <taxon>Bacteria</taxon>
        <taxon>Pseudomonadati</taxon>
        <taxon>Bacteroidota</taxon>
        <taxon>Flavobacteriia</taxon>
        <taxon>Flavobacteriales</taxon>
        <taxon>Flavobacteriaceae</taxon>
        <taxon>Croceitalea</taxon>
    </lineage>
</organism>
<sequence length="209" mass="24108">MIKKRILYVLYGLVIILGCSTSKFKSSWTKPIAPETFTTKFETSKGDFLVKVERKLSPKAVDRFYQLVKTKYFNNILFYRVNPGFVAQFGGNDSLIYTSWNRYKIPDEPVLQGNDKGTLSFARGDKESRGTDLFINLRDNNRLDTLHYNDVTGFPTFGKVTKGMEVLEALYSGYADTTMNNLDLMFKDLDAFIKKYPKLDTIYKVEFLK</sequence>
<evidence type="ECO:0000256" key="3">
    <source>
        <dbReference type="ARBA" id="ARBA00023235"/>
    </source>
</evidence>
<dbReference type="InterPro" id="IPR029000">
    <property type="entry name" value="Cyclophilin-like_dom_sf"/>
</dbReference>
<reference evidence="6" key="1">
    <citation type="journal article" date="2019" name="Int. J. Syst. Evol. Microbiol.">
        <title>The Global Catalogue of Microorganisms (GCM) 10K type strain sequencing project: providing services to taxonomists for standard genome sequencing and annotation.</title>
        <authorList>
            <consortium name="The Broad Institute Genomics Platform"/>
            <consortium name="The Broad Institute Genome Sequencing Center for Infectious Disease"/>
            <person name="Wu L."/>
            <person name="Ma J."/>
        </authorList>
    </citation>
    <scope>NUCLEOTIDE SEQUENCE [LARGE SCALE GENOMIC DNA]</scope>
    <source>
        <strain evidence="6">KCTC 52368</strain>
    </source>
</reference>
<dbReference type="PANTHER" id="PTHR43246">
    <property type="entry name" value="PEPTIDYL-PROLYL CIS-TRANS ISOMERASE CYP38, CHLOROPLASTIC"/>
    <property type="match status" value="1"/>
</dbReference>
<dbReference type="PROSITE" id="PS50072">
    <property type="entry name" value="CSA_PPIASE_2"/>
    <property type="match status" value="1"/>
</dbReference>
<dbReference type="Pfam" id="PF00160">
    <property type="entry name" value="Pro_isomerase"/>
    <property type="match status" value="1"/>
</dbReference>
<evidence type="ECO:0000313" key="5">
    <source>
        <dbReference type="EMBL" id="MFD2589136.1"/>
    </source>
</evidence>
<dbReference type="RefSeq" id="WP_377768612.1">
    <property type="nucleotide sequence ID" value="NZ_JBHULB010000083.1"/>
</dbReference>
<protein>
    <recommendedName>
        <fullName evidence="1">peptidylprolyl isomerase</fullName>
        <ecNumber evidence="1">5.2.1.8</ecNumber>
    </recommendedName>
</protein>
<accession>A0ABW5N1Z9</accession>
<dbReference type="InterPro" id="IPR044665">
    <property type="entry name" value="E_coli_cyclophilin_A-like"/>
</dbReference>
<proteinExistence type="predicted"/>
<evidence type="ECO:0000256" key="2">
    <source>
        <dbReference type="ARBA" id="ARBA00023110"/>
    </source>
</evidence>
<keyword evidence="6" id="KW-1185">Reference proteome</keyword>
<dbReference type="EMBL" id="JBHULB010000083">
    <property type="protein sequence ID" value="MFD2589136.1"/>
    <property type="molecule type" value="Genomic_DNA"/>
</dbReference>
<name>A0ABW5N1Z9_9FLAO</name>